<dbReference type="EMBL" id="LUGO01000048">
    <property type="protein sequence ID" value="OXS40138.1"/>
    <property type="molecule type" value="Genomic_DNA"/>
</dbReference>
<dbReference type="NCBIfam" id="NF047420">
    <property type="entry name" value="EF_P_mod_YmfI"/>
    <property type="match status" value="1"/>
</dbReference>
<dbReference type="Pfam" id="PF13561">
    <property type="entry name" value="adh_short_C2"/>
    <property type="match status" value="1"/>
</dbReference>
<dbReference type="PANTHER" id="PTHR42879:SF2">
    <property type="entry name" value="3-OXOACYL-[ACYL-CARRIER-PROTEIN] REDUCTASE FABG"/>
    <property type="match status" value="1"/>
</dbReference>
<evidence type="ECO:0000313" key="2">
    <source>
        <dbReference type="EMBL" id="OXS40138.1"/>
    </source>
</evidence>
<gene>
    <name evidence="2" type="ORF">AYP69_05415</name>
</gene>
<comment type="similarity">
    <text evidence="1">Belongs to the short-chain dehydrogenases/reductases (SDR) family.</text>
</comment>
<accession>A0A226RCF9</accession>
<protein>
    <submittedName>
        <fullName evidence="2">3-oxoacyl-ACP reductase</fullName>
    </submittedName>
</protein>
<reference evidence="2 3" key="1">
    <citation type="submission" date="2016-03" db="EMBL/GenBank/DDBJ databases">
        <title>Sequencing of Lactobacillus Species from Commercial Turkeys.</title>
        <authorList>
            <person name="Johnson T.J."/>
            <person name="Youmans B.P."/>
            <person name="Case K.A."/>
        </authorList>
    </citation>
    <scope>NUCLEOTIDE SEQUENCE [LARGE SCALE GENOMIC DNA]</scope>
    <source>
        <strain evidence="2 3">UMNLA1</strain>
    </source>
</reference>
<dbReference type="CDD" id="cd05233">
    <property type="entry name" value="SDR_c"/>
    <property type="match status" value="1"/>
</dbReference>
<dbReference type="InterPro" id="IPR036291">
    <property type="entry name" value="NAD(P)-bd_dom_sf"/>
</dbReference>
<comment type="caution">
    <text evidence="2">The sequence shown here is derived from an EMBL/GenBank/DDBJ whole genome shotgun (WGS) entry which is preliminary data.</text>
</comment>
<proteinExistence type="inferred from homology"/>
<dbReference type="AlphaFoldDB" id="A0A226RCF9"/>
<evidence type="ECO:0000256" key="1">
    <source>
        <dbReference type="ARBA" id="ARBA00006484"/>
    </source>
</evidence>
<dbReference type="InterPro" id="IPR002347">
    <property type="entry name" value="SDR_fam"/>
</dbReference>
<dbReference type="InterPro" id="IPR050259">
    <property type="entry name" value="SDR"/>
</dbReference>
<dbReference type="SUPFAM" id="SSF51735">
    <property type="entry name" value="NAD(P)-binding Rossmann-fold domains"/>
    <property type="match status" value="1"/>
</dbReference>
<dbReference type="Proteomes" id="UP000215261">
    <property type="component" value="Unassembled WGS sequence"/>
</dbReference>
<dbReference type="PRINTS" id="PR00081">
    <property type="entry name" value="GDHRDH"/>
</dbReference>
<organism evidence="2 3">
    <name type="scientific">Ligilactobacillus agilis</name>
    <dbReference type="NCBI Taxonomy" id="1601"/>
    <lineage>
        <taxon>Bacteria</taxon>
        <taxon>Bacillati</taxon>
        <taxon>Bacillota</taxon>
        <taxon>Bacilli</taxon>
        <taxon>Lactobacillales</taxon>
        <taxon>Lactobacillaceae</taxon>
        <taxon>Ligilactobacillus</taxon>
    </lineage>
</organism>
<evidence type="ECO:0000313" key="3">
    <source>
        <dbReference type="Proteomes" id="UP000215261"/>
    </source>
</evidence>
<dbReference type="RefSeq" id="WP_089145031.1">
    <property type="nucleotide sequence ID" value="NZ_LUGD01000086.1"/>
</dbReference>
<sequence length="241" mass="26462">MKWALILGASGDIGQNIAYDLAKKGWSLYLHYYQNETKLMNLQARLQADYPKQDFLNIHYDLCDSHHLEQITTNIFSLDAVIFTQGTTYYGLFHDLKAEQLATLWQMQVQTPLLLLQKLEEKLARSGQGRIVFIGSVYGGAGSAMEVAYSTVKGALSAFALAYSKEVASLGITVNVVAPGAVDTQMNQVFSKADKDSVSAEIPTGRFAAPTEISYWVSALLAQKAGYLTGQTIYVSGGWLK</sequence>
<dbReference type="PANTHER" id="PTHR42879">
    <property type="entry name" value="3-OXOACYL-(ACYL-CARRIER-PROTEIN) REDUCTASE"/>
    <property type="match status" value="1"/>
</dbReference>
<dbReference type="Gene3D" id="3.40.50.720">
    <property type="entry name" value="NAD(P)-binding Rossmann-like Domain"/>
    <property type="match status" value="1"/>
</dbReference>
<name>A0A226RCF9_9LACO</name>